<protein>
    <recommendedName>
        <fullName evidence="4">ABC transporter ATP-binding protein</fullName>
    </recommendedName>
</protein>
<accession>A0ABS4XJ63</accession>
<reference evidence="2 3" key="1">
    <citation type="submission" date="2021-03" db="EMBL/GenBank/DDBJ databases">
        <title>Sequencing the genomes of 1000 actinobacteria strains.</title>
        <authorList>
            <person name="Klenk H.-P."/>
        </authorList>
    </citation>
    <scope>NUCLEOTIDE SEQUENCE [LARGE SCALE GENOMIC DNA]</scope>
    <source>
        <strain evidence="2 3">DSM 15797</strain>
    </source>
</reference>
<feature type="region of interest" description="Disordered" evidence="1">
    <location>
        <begin position="210"/>
        <end position="255"/>
    </location>
</feature>
<feature type="compositionally biased region" description="Polar residues" evidence="1">
    <location>
        <begin position="246"/>
        <end position="255"/>
    </location>
</feature>
<comment type="caution">
    <text evidence="2">The sequence shown here is derived from an EMBL/GenBank/DDBJ whole genome shotgun (WGS) entry which is preliminary data.</text>
</comment>
<gene>
    <name evidence="2" type="ORF">JOF47_004075</name>
</gene>
<dbReference type="RefSeq" id="WP_210002165.1">
    <property type="nucleotide sequence ID" value="NZ_BAAAJY010000004.1"/>
</dbReference>
<evidence type="ECO:0000256" key="1">
    <source>
        <dbReference type="SAM" id="MobiDB-lite"/>
    </source>
</evidence>
<name>A0ABS4XJ63_9MICC</name>
<feature type="compositionally biased region" description="Low complexity" evidence="1">
    <location>
        <begin position="217"/>
        <end position="244"/>
    </location>
</feature>
<evidence type="ECO:0000313" key="3">
    <source>
        <dbReference type="Proteomes" id="UP001296993"/>
    </source>
</evidence>
<dbReference type="Proteomes" id="UP001296993">
    <property type="component" value="Unassembled WGS sequence"/>
</dbReference>
<evidence type="ECO:0000313" key="2">
    <source>
        <dbReference type="EMBL" id="MBP2388502.1"/>
    </source>
</evidence>
<evidence type="ECO:0008006" key="4">
    <source>
        <dbReference type="Google" id="ProtNLM"/>
    </source>
</evidence>
<dbReference type="EMBL" id="JAGIOF010000004">
    <property type="protein sequence ID" value="MBP2388502.1"/>
    <property type="molecule type" value="Genomic_DNA"/>
</dbReference>
<keyword evidence="3" id="KW-1185">Reference proteome</keyword>
<organism evidence="2 3">
    <name type="scientific">Paeniglutamicibacter kerguelensis</name>
    <dbReference type="NCBI Taxonomy" id="254788"/>
    <lineage>
        <taxon>Bacteria</taxon>
        <taxon>Bacillati</taxon>
        <taxon>Actinomycetota</taxon>
        <taxon>Actinomycetes</taxon>
        <taxon>Micrococcales</taxon>
        <taxon>Micrococcaceae</taxon>
        <taxon>Paeniglutamicibacter</taxon>
    </lineage>
</organism>
<sequence length="255" mass="27636">MLIANSLAIAGRHQPLLEPTSLAVARGQILLVQAEPQPTRTALSLGLSARMRPSSGSVAWSGNSTLRSVRRISALVDSPEINEPEAHLKVRDLVAEDLALQPGPLWRRSSIDSWMERHRMDHLADSWLDAIDPLDRLALLTHLALEDHRVELAVFDSPDRHGIPEESWIDYLQTVAAGRRSPAVVAVVTRIPLWWEGAGTYAGAVQRHDAFEPPATPGTAETTADAAATDSIPPVEDAPAAPEPSVFSTASKETR</sequence>
<proteinExistence type="predicted"/>